<organism evidence="2 3">
    <name type="scientific">Acropora cervicornis</name>
    <name type="common">Staghorn coral</name>
    <dbReference type="NCBI Taxonomy" id="6130"/>
    <lineage>
        <taxon>Eukaryota</taxon>
        <taxon>Metazoa</taxon>
        <taxon>Cnidaria</taxon>
        <taxon>Anthozoa</taxon>
        <taxon>Hexacorallia</taxon>
        <taxon>Scleractinia</taxon>
        <taxon>Astrocoeniina</taxon>
        <taxon>Acroporidae</taxon>
        <taxon>Acropora</taxon>
    </lineage>
</organism>
<dbReference type="Pfam" id="PF11095">
    <property type="entry name" value="Gemin7"/>
    <property type="match status" value="1"/>
</dbReference>
<feature type="region of interest" description="Disordered" evidence="1">
    <location>
        <begin position="1"/>
        <end position="26"/>
    </location>
</feature>
<dbReference type="InterPro" id="IPR020338">
    <property type="entry name" value="SMN_gemin7"/>
</dbReference>
<dbReference type="AlphaFoldDB" id="A0AAD9Q266"/>
<keyword evidence="3" id="KW-1185">Reference proteome</keyword>
<evidence type="ECO:0000313" key="3">
    <source>
        <dbReference type="Proteomes" id="UP001249851"/>
    </source>
</evidence>
<evidence type="ECO:0000256" key="1">
    <source>
        <dbReference type="SAM" id="MobiDB-lite"/>
    </source>
</evidence>
<evidence type="ECO:0000313" key="2">
    <source>
        <dbReference type="EMBL" id="KAK2553410.1"/>
    </source>
</evidence>
<protein>
    <submittedName>
        <fullName evidence="2">Gem-associated protein 7</fullName>
    </submittedName>
</protein>
<accession>A0AAD9Q266</accession>
<dbReference type="Proteomes" id="UP001249851">
    <property type="component" value="Unassembled WGS sequence"/>
</dbReference>
<dbReference type="GO" id="GO:0034719">
    <property type="term" value="C:SMN-Sm protein complex"/>
    <property type="evidence" value="ECO:0007669"/>
    <property type="project" value="InterPro"/>
</dbReference>
<reference evidence="2" key="1">
    <citation type="journal article" date="2023" name="G3 (Bethesda)">
        <title>Whole genome assembly and annotation of the endangered Caribbean coral Acropora cervicornis.</title>
        <authorList>
            <person name="Selwyn J.D."/>
            <person name="Vollmer S.V."/>
        </authorList>
    </citation>
    <scope>NUCLEOTIDE SEQUENCE</scope>
    <source>
        <strain evidence="2">K2</strain>
    </source>
</reference>
<reference evidence="2" key="2">
    <citation type="journal article" date="2023" name="Science">
        <title>Genomic signatures of disease resistance in endangered staghorn corals.</title>
        <authorList>
            <person name="Vollmer S.V."/>
            <person name="Selwyn J.D."/>
            <person name="Despard B.A."/>
            <person name="Roesel C.L."/>
        </authorList>
    </citation>
    <scope>NUCLEOTIDE SEQUENCE</scope>
    <source>
        <strain evidence="2">K2</strain>
    </source>
</reference>
<dbReference type="PANTHER" id="PTHR14679">
    <property type="entry name" value="GEM-ASSOCIATED PROTEIN 7"/>
    <property type="match status" value="1"/>
</dbReference>
<feature type="compositionally biased region" description="Basic and acidic residues" evidence="1">
    <location>
        <begin position="1"/>
        <end position="22"/>
    </location>
</feature>
<dbReference type="GO" id="GO:0000387">
    <property type="term" value="P:spliceosomal snRNP assembly"/>
    <property type="evidence" value="ECO:0007669"/>
    <property type="project" value="TreeGrafter"/>
</dbReference>
<dbReference type="CDD" id="cd11677">
    <property type="entry name" value="Gemin7"/>
    <property type="match status" value="1"/>
</dbReference>
<sequence>MGDSKESPIPDRTQEKLEDRSSDLIQTDIEDEQSARAFLRDRFLRVVFACYGKPASFSMHERTHVEALFRGTDIDMEKFQVSELQTPMGVVPEALIRSSDVLSFTVDFRSDSTL</sequence>
<proteinExistence type="predicted"/>
<gene>
    <name evidence="2" type="ORF">P5673_025158</name>
</gene>
<dbReference type="Gene3D" id="2.30.30.100">
    <property type="match status" value="1"/>
</dbReference>
<dbReference type="PANTHER" id="PTHR14679:SF1">
    <property type="entry name" value="GEM-ASSOCIATED PROTEIN 7"/>
    <property type="match status" value="1"/>
</dbReference>
<dbReference type="EMBL" id="JARQWQ010000077">
    <property type="protein sequence ID" value="KAK2553410.1"/>
    <property type="molecule type" value="Genomic_DNA"/>
</dbReference>
<name>A0AAD9Q266_ACRCE</name>
<comment type="caution">
    <text evidence="2">The sequence shown here is derived from an EMBL/GenBank/DDBJ whole genome shotgun (WGS) entry which is preliminary data.</text>
</comment>